<dbReference type="InterPro" id="IPR004027">
    <property type="entry name" value="SEC_C_motif"/>
</dbReference>
<proteinExistence type="inferred from homology"/>
<dbReference type="Gene3D" id="3.10.450.50">
    <property type="match status" value="1"/>
</dbReference>
<evidence type="ECO:0000256" key="2">
    <source>
        <dbReference type="HAMAP-Rule" id="MF_00612"/>
    </source>
</evidence>
<accession>A0A1H4QAQ3</accession>
<dbReference type="AlphaFoldDB" id="A0A1H4QAQ3"/>
<dbReference type="Proteomes" id="UP000199183">
    <property type="component" value="Unassembled WGS sequence"/>
</dbReference>
<dbReference type="Pfam" id="PF17775">
    <property type="entry name" value="YchJ_M-like"/>
    <property type="match status" value="1"/>
</dbReference>
<dbReference type="InterPro" id="IPR023006">
    <property type="entry name" value="YchJ-like"/>
</dbReference>
<evidence type="ECO:0000313" key="4">
    <source>
        <dbReference type="EMBL" id="SEC16629.1"/>
    </source>
</evidence>
<dbReference type="STRING" id="640635.SAMN04489806_2762"/>
<dbReference type="InterPro" id="IPR032710">
    <property type="entry name" value="NTF2-like_dom_sf"/>
</dbReference>
<dbReference type="EMBL" id="FNRY01000001">
    <property type="protein sequence ID" value="SEC16629.1"/>
    <property type="molecule type" value="Genomic_DNA"/>
</dbReference>
<dbReference type="SUPFAM" id="SSF54427">
    <property type="entry name" value="NTF2-like"/>
    <property type="match status" value="1"/>
</dbReference>
<evidence type="ECO:0000259" key="3">
    <source>
        <dbReference type="Pfam" id="PF17775"/>
    </source>
</evidence>
<dbReference type="InterPro" id="IPR048469">
    <property type="entry name" value="YchJ-like_M"/>
</dbReference>
<sequence>MITADDPCPCRSGDQFGDCCAPLLAGSPAPTAERLMRSRYTAFAVGDREHLLRSWHPSTRPAELTLDAELRWVRLDVLSTRAGGPFDDEGTVHFIAHYRTPDGRGRQEEVSRFVRERKTWFYLDGVPAAS</sequence>
<comment type="similarity">
    <text evidence="1 2">Belongs to the UPF0225 family.</text>
</comment>
<dbReference type="OrthoDB" id="21421at2"/>
<feature type="domain" description="YchJ-like middle NTF2-like" evidence="3">
    <location>
        <begin position="31"/>
        <end position="125"/>
    </location>
</feature>
<evidence type="ECO:0000256" key="1">
    <source>
        <dbReference type="ARBA" id="ARBA00010839"/>
    </source>
</evidence>
<dbReference type="SUPFAM" id="SSF103642">
    <property type="entry name" value="Sec-C motif"/>
    <property type="match status" value="1"/>
</dbReference>
<evidence type="ECO:0000313" key="5">
    <source>
        <dbReference type="Proteomes" id="UP000199183"/>
    </source>
</evidence>
<gene>
    <name evidence="4" type="ORF">SAMN04489806_2762</name>
</gene>
<dbReference type="Pfam" id="PF02810">
    <property type="entry name" value="SEC-C"/>
    <property type="match status" value="1"/>
</dbReference>
<keyword evidence="5" id="KW-1185">Reference proteome</keyword>
<protein>
    <recommendedName>
        <fullName evidence="2">UPF0225 protein SAMN04489806_2762</fullName>
    </recommendedName>
</protein>
<organism evidence="4 5">
    <name type="scientific">Paramicrobacterium humi</name>
    <dbReference type="NCBI Taxonomy" id="640635"/>
    <lineage>
        <taxon>Bacteria</taxon>
        <taxon>Bacillati</taxon>
        <taxon>Actinomycetota</taxon>
        <taxon>Actinomycetes</taxon>
        <taxon>Micrococcales</taxon>
        <taxon>Microbacteriaceae</taxon>
        <taxon>Paramicrobacterium</taxon>
    </lineage>
</organism>
<dbReference type="RefSeq" id="WP_091187366.1">
    <property type="nucleotide sequence ID" value="NZ_FNRY01000001.1"/>
</dbReference>
<dbReference type="HAMAP" id="MF_00612">
    <property type="entry name" value="UPF0225"/>
    <property type="match status" value="1"/>
</dbReference>
<name>A0A1H4QAQ3_9MICO</name>
<reference evidence="4 5" key="1">
    <citation type="submission" date="2016-10" db="EMBL/GenBank/DDBJ databases">
        <authorList>
            <person name="de Groot N.N."/>
        </authorList>
    </citation>
    <scope>NUCLEOTIDE SEQUENCE [LARGE SCALE GENOMIC DNA]</scope>
    <source>
        <strain evidence="4 5">DSM 21799</strain>
    </source>
</reference>